<dbReference type="SUPFAM" id="SSF53098">
    <property type="entry name" value="Ribonuclease H-like"/>
    <property type="match status" value="1"/>
</dbReference>
<feature type="domain" description="DUF4371" evidence="1">
    <location>
        <begin position="315"/>
        <end position="426"/>
    </location>
</feature>
<comment type="caution">
    <text evidence="2">The sequence shown here is derived from an EMBL/GenBank/DDBJ whole genome shotgun (WGS) entry which is preliminary data.</text>
</comment>
<evidence type="ECO:0000259" key="1">
    <source>
        <dbReference type="Pfam" id="PF14291"/>
    </source>
</evidence>
<dbReference type="Proteomes" id="UP001219518">
    <property type="component" value="Unassembled WGS sequence"/>
</dbReference>
<dbReference type="Pfam" id="PF14291">
    <property type="entry name" value="DUF4371"/>
    <property type="match status" value="1"/>
</dbReference>
<dbReference type="PANTHER" id="PTHR46289">
    <property type="entry name" value="52 KDA REPRESSOR OF THE INHIBITOR OF THE PROTEIN KINASE-LIKE PROTEIN-RELATED"/>
    <property type="match status" value="1"/>
</dbReference>
<reference evidence="2" key="2">
    <citation type="journal article" date="2023" name="BMC Genomics">
        <title>Pest status, molecular evolution, and epigenetic factors derived from the genome assembly of Frankliniella fusca, a thysanopteran phytovirus vector.</title>
        <authorList>
            <person name="Catto M.A."/>
            <person name="Labadie P.E."/>
            <person name="Jacobson A.L."/>
            <person name="Kennedy G.G."/>
            <person name="Srinivasan R."/>
            <person name="Hunt B.G."/>
        </authorList>
    </citation>
    <scope>NUCLEOTIDE SEQUENCE</scope>
    <source>
        <strain evidence="2">PL_HMW_Pooled</strain>
    </source>
</reference>
<dbReference type="EMBL" id="JAHWGI010000973">
    <property type="protein sequence ID" value="KAK3919252.1"/>
    <property type="molecule type" value="Genomic_DNA"/>
</dbReference>
<evidence type="ECO:0000313" key="3">
    <source>
        <dbReference type="Proteomes" id="UP001219518"/>
    </source>
</evidence>
<protein>
    <submittedName>
        <fullName evidence="2">52 kDa repressor of the inhibitor of the protein kinase</fullName>
    </submittedName>
</protein>
<evidence type="ECO:0000313" key="2">
    <source>
        <dbReference type="EMBL" id="KAK3919252.1"/>
    </source>
</evidence>
<reference evidence="2" key="1">
    <citation type="submission" date="2021-07" db="EMBL/GenBank/DDBJ databases">
        <authorList>
            <person name="Catto M.A."/>
            <person name="Jacobson A."/>
            <person name="Kennedy G."/>
            <person name="Labadie P."/>
            <person name="Hunt B.G."/>
            <person name="Srinivasan R."/>
        </authorList>
    </citation>
    <scope>NUCLEOTIDE SEQUENCE</scope>
    <source>
        <strain evidence="2">PL_HMW_Pooled</strain>
        <tissue evidence="2">Head</tissue>
    </source>
</reference>
<proteinExistence type="predicted"/>
<dbReference type="AlphaFoldDB" id="A0AAE1LIF8"/>
<accession>A0AAE1LIF8</accession>
<keyword evidence="3" id="KW-1185">Reference proteome</keyword>
<name>A0AAE1LIF8_9NEOP</name>
<gene>
    <name evidence="2" type="ORF">KUF71_008401</name>
</gene>
<dbReference type="InterPro" id="IPR025398">
    <property type="entry name" value="DUF4371"/>
</dbReference>
<feature type="non-terminal residue" evidence="2">
    <location>
        <position position="895"/>
    </location>
</feature>
<dbReference type="InterPro" id="IPR052958">
    <property type="entry name" value="IFN-induced_PKR_regulator"/>
</dbReference>
<sequence length="895" mass="100099">SAHLRLSSVALSQQNKRLKTIDSFFKRQCVGPVAGGVSSSTPTNYINANDVVGYVGASSLSSSSVHSADVDAPQVHVLHVEVSGEGLGADAPISCASRGAPSVGDTDTVPNDIGDFIGKNISDFQKRELLENPWHPPSDYTFPYSTGTLKGKEVKRYVNHNHLDKYKSWLVLSHFAKGLFCKYCPWFSQKIAGGQKTVPLKALVTEPLRNFKYLLGNEKNSVLAIHEQLQYHKSAVQNGKSFLFTYHNPDLDVVNRVNQQRLDQIKENRERLVPIVRAILFLGRQGLALRGHRDDGQVLLPTCGDSDSSYASETVETLNNEGNFRELFRLMVSSGDTKLKEHLQNKQSRATCISKTSQNQIIKCIGDEVLQTVISRVLAAEFYAVSFDETTDASHKSQLSLILRYVDISKGLEKAGVREDFIAFIDAYSEVDSNQQHECTYQSDGDDCDDPQESKKLLVIRVLKRHNIPLDKCVGIATDGCSVMMSEVCGAVSEIQKVAKNAVRTPCFNHKLNLSILQSSTVTPIRNSVATMKECISFFNASAKRHMVIRQHLGHGLSGLCETRWVERHDGVLQFAHDLPKILDALEEISTWDDSSTSGKANGMRAALTDSFFLVSLHCLSDILSLTAPLSKVLQKKTLGLDEAASMVSELLSVLSERREKADEHFQGIWKEIDELANSLDTQIRPPRRYARQGNRPNYNTESIDAYFRQAVYIPLLDNVSADLKERFPGEVLNCFHLPFLLPVNIKGKSNDELKEKSKLFSTQFKNILQIDSPLCEKMLAGELTLWRQKWSTLGPRGDGDVPISSLQSLLACDPEVFTVIHRLLHFLTTLPYCPTLSFSALRRMKTWIRSVMSQERLTGLALIHIHRDDVSESYIERDITRFAKQGNRLVEFIV</sequence>
<dbReference type="PANTHER" id="PTHR46289:SF14">
    <property type="entry name" value="DUF4371 DOMAIN-CONTAINING PROTEIN"/>
    <property type="match status" value="1"/>
</dbReference>
<organism evidence="2 3">
    <name type="scientific">Frankliniella fusca</name>
    <dbReference type="NCBI Taxonomy" id="407009"/>
    <lineage>
        <taxon>Eukaryota</taxon>
        <taxon>Metazoa</taxon>
        <taxon>Ecdysozoa</taxon>
        <taxon>Arthropoda</taxon>
        <taxon>Hexapoda</taxon>
        <taxon>Insecta</taxon>
        <taxon>Pterygota</taxon>
        <taxon>Neoptera</taxon>
        <taxon>Paraneoptera</taxon>
        <taxon>Thysanoptera</taxon>
        <taxon>Terebrantia</taxon>
        <taxon>Thripoidea</taxon>
        <taxon>Thripidae</taxon>
        <taxon>Frankliniella</taxon>
    </lineage>
</organism>
<dbReference type="InterPro" id="IPR012337">
    <property type="entry name" value="RNaseH-like_sf"/>
</dbReference>